<dbReference type="Gene3D" id="3.60.40.10">
    <property type="entry name" value="PPM-type phosphatase domain"/>
    <property type="match status" value="1"/>
</dbReference>
<proteinExistence type="predicted"/>
<dbReference type="InterPro" id="IPR036457">
    <property type="entry name" value="PPM-type-like_dom_sf"/>
</dbReference>
<name>A0ABV8VZD9_9BACI</name>
<dbReference type="RefSeq" id="WP_390198985.1">
    <property type="nucleotide sequence ID" value="NZ_JBHSDV010000002.1"/>
</dbReference>
<dbReference type="EMBL" id="JBHSDV010000002">
    <property type="protein sequence ID" value="MFC4388168.1"/>
    <property type="molecule type" value="Genomic_DNA"/>
</dbReference>
<dbReference type="SUPFAM" id="SSF81606">
    <property type="entry name" value="PP2C-like"/>
    <property type="match status" value="1"/>
</dbReference>
<keyword evidence="3" id="KW-1185">Reference proteome</keyword>
<feature type="domain" description="PPM-type phosphatase" evidence="1">
    <location>
        <begin position="6"/>
        <end position="195"/>
    </location>
</feature>
<reference evidence="3" key="1">
    <citation type="journal article" date="2019" name="Int. J. Syst. Evol. Microbiol.">
        <title>The Global Catalogue of Microorganisms (GCM) 10K type strain sequencing project: providing services to taxonomists for standard genome sequencing and annotation.</title>
        <authorList>
            <consortium name="The Broad Institute Genomics Platform"/>
            <consortium name="The Broad Institute Genome Sequencing Center for Infectious Disease"/>
            <person name="Wu L."/>
            <person name="Ma J."/>
        </authorList>
    </citation>
    <scope>NUCLEOTIDE SEQUENCE [LARGE SCALE GENOMIC DNA]</scope>
    <source>
        <strain evidence="3">KACC 14058</strain>
    </source>
</reference>
<dbReference type="PANTHER" id="PTHR35801">
    <property type="entry name" value="PHOSPHOSERINE PHOSPHATASE RSBX"/>
    <property type="match status" value="1"/>
</dbReference>
<sequence length="201" mass="23089">MPNSQQVEVSVFQKAKNGNYYCGDSYYYEQDEEYFICALADGLGSGEYAKESSQIVIETIKSNRDMPVKLLLQKCNQQLVGKRGVVLGILQIDLIEQKYHYSSIGNIGLLTLNKNVKKRNIPQAGYLSGYDRPFKIITDKIEEDMIFIMFSDGVTEKEISNPYFLHNNVHHITDTFAYLYQQKLDDDTTLIAMKYTKETFS</sequence>
<organism evidence="2 3">
    <name type="scientific">Gracilibacillus marinus</name>
    <dbReference type="NCBI Taxonomy" id="630535"/>
    <lineage>
        <taxon>Bacteria</taxon>
        <taxon>Bacillati</taxon>
        <taxon>Bacillota</taxon>
        <taxon>Bacilli</taxon>
        <taxon>Bacillales</taxon>
        <taxon>Bacillaceae</taxon>
        <taxon>Gracilibacillus</taxon>
    </lineage>
</organism>
<evidence type="ECO:0000313" key="3">
    <source>
        <dbReference type="Proteomes" id="UP001595880"/>
    </source>
</evidence>
<accession>A0ABV8VZD9</accession>
<dbReference type="Proteomes" id="UP001595880">
    <property type="component" value="Unassembled WGS sequence"/>
</dbReference>
<evidence type="ECO:0000259" key="1">
    <source>
        <dbReference type="SMART" id="SM00331"/>
    </source>
</evidence>
<evidence type="ECO:0000313" key="2">
    <source>
        <dbReference type="EMBL" id="MFC4388168.1"/>
    </source>
</evidence>
<dbReference type="Pfam" id="PF07228">
    <property type="entry name" value="SpoIIE"/>
    <property type="match status" value="1"/>
</dbReference>
<protein>
    <submittedName>
        <fullName evidence="2">SpoIIE family protein phosphatase</fullName>
    </submittedName>
</protein>
<dbReference type="SMART" id="SM00331">
    <property type="entry name" value="PP2C_SIG"/>
    <property type="match status" value="1"/>
</dbReference>
<comment type="caution">
    <text evidence="2">The sequence shown here is derived from an EMBL/GenBank/DDBJ whole genome shotgun (WGS) entry which is preliminary data.</text>
</comment>
<dbReference type="InterPro" id="IPR039248">
    <property type="entry name" value="Ptase_RsbX"/>
</dbReference>
<dbReference type="PANTHER" id="PTHR35801:SF1">
    <property type="entry name" value="PHOSPHOSERINE PHOSPHATASE RSBX"/>
    <property type="match status" value="1"/>
</dbReference>
<dbReference type="InterPro" id="IPR001932">
    <property type="entry name" value="PPM-type_phosphatase-like_dom"/>
</dbReference>
<gene>
    <name evidence="2" type="ORF">ACFOZ1_10140</name>
</gene>